<evidence type="ECO:0000313" key="2">
    <source>
        <dbReference type="Proteomes" id="UP000298138"/>
    </source>
</evidence>
<gene>
    <name evidence="1" type="ORF">EX30DRAFT_370790</name>
</gene>
<dbReference type="InParanoid" id="A0A4S2MZP4"/>
<dbReference type="OrthoDB" id="2544694at2759"/>
<dbReference type="AlphaFoldDB" id="A0A4S2MZP4"/>
<proteinExistence type="predicted"/>
<sequence>MAYATLKPTFLLKLGIDLPRSIGNLSSGVTKQYININSATLTSVPTSDPASPSSPPSVPDTTLLSGGDWAIIDPSSKHARLDVRLLLSTPSKDVINIEYQGIVKLDESIGKVLGGAEDAKTTSWGGAVVGLKIEAGGELGWVHDKVWVASGRFTVGEKGERGVEYTISEVIGEQ</sequence>
<dbReference type="STRING" id="341454.A0A4S2MZP4"/>
<reference evidence="1 2" key="1">
    <citation type="submission" date="2019-04" db="EMBL/GenBank/DDBJ databases">
        <title>Comparative genomics and transcriptomics to analyze fruiting body development in filamentous ascomycetes.</title>
        <authorList>
            <consortium name="DOE Joint Genome Institute"/>
            <person name="Lutkenhaus R."/>
            <person name="Traeger S."/>
            <person name="Breuer J."/>
            <person name="Kuo A."/>
            <person name="Lipzen A."/>
            <person name="Pangilinan J."/>
            <person name="Dilworth D."/>
            <person name="Sandor L."/>
            <person name="Poggeler S."/>
            <person name="Barry K."/>
            <person name="Grigoriev I.V."/>
            <person name="Nowrousian M."/>
        </authorList>
    </citation>
    <scope>NUCLEOTIDE SEQUENCE [LARGE SCALE GENOMIC DNA]</scope>
    <source>
        <strain evidence="1 2">CBS 389.68</strain>
    </source>
</reference>
<name>A0A4S2MZP4_9PEZI</name>
<keyword evidence="2" id="KW-1185">Reference proteome</keyword>
<dbReference type="EMBL" id="ML220116">
    <property type="protein sequence ID" value="TGZ82113.1"/>
    <property type="molecule type" value="Genomic_DNA"/>
</dbReference>
<organism evidence="1 2">
    <name type="scientific">Ascodesmis nigricans</name>
    <dbReference type="NCBI Taxonomy" id="341454"/>
    <lineage>
        <taxon>Eukaryota</taxon>
        <taxon>Fungi</taxon>
        <taxon>Dikarya</taxon>
        <taxon>Ascomycota</taxon>
        <taxon>Pezizomycotina</taxon>
        <taxon>Pezizomycetes</taxon>
        <taxon>Pezizales</taxon>
        <taxon>Ascodesmidaceae</taxon>
        <taxon>Ascodesmis</taxon>
    </lineage>
</organism>
<dbReference type="Pfam" id="PF11578">
    <property type="entry name" value="DUF3237"/>
    <property type="match status" value="1"/>
</dbReference>
<dbReference type="Proteomes" id="UP000298138">
    <property type="component" value="Unassembled WGS sequence"/>
</dbReference>
<protein>
    <submittedName>
        <fullName evidence="1">Uncharacterized protein</fullName>
    </submittedName>
</protein>
<dbReference type="Gene3D" id="2.40.160.20">
    <property type="match status" value="1"/>
</dbReference>
<accession>A0A4S2MZP4</accession>
<evidence type="ECO:0000313" key="1">
    <source>
        <dbReference type="EMBL" id="TGZ82113.1"/>
    </source>
</evidence>